<dbReference type="Proteomes" id="UP000467840">
    <property type="component" value="Chromosome 7"/>
</dbReference>
<name>A0A6A6L198_HEVBR</name>
<dbReference type="Pfam" id="PF13041">
    <property type="entry name" value="PPR_2"/>
    <property type="match status" value="1"/>
</dbReference>
<sequence>MSVYRLLRRSTATAATNAKSCQPLIRALHYLTLSPKTTTSQTFDSNDPISSLSNPISSSPLLPISRTYAFSSAEEAAAERRRRKRRLRIEPPLHALQRNPNPPPRDPNAPRLPDSTNALVGPRLNLHNRVQSLIRAFDLDNASLLARNAVYTRTRPTVFTCNAIIAAMYRAKRYSDAISLFKYFFEQHDIVPNVVSYNNLINAHCDEGRVDTALEIYRHIIANAPFSPSHVTYKHLTKGLIDAGRVDEAVDLLREMLNKGHGADSLVFNNIIKAFLDLGNLEKANEFFNELTERCLWYDGTVNATFMDWWFKQGKDKEAMENYKSFMDRKLKIAPPTGNALLEVLLRYGKKEAAIALFELMLDNHTPPTNQGVNSETFNIMVNECFKEQEFAQAVDMFRKAGTKPGSKPFQMDVAGYNNIIIRFCENEMLLEAEKFFTELSSKSLSPDVTSYRMLIDAYLKVERIDDALKLLYKMVQENLWVVATYATRVFSELIKNGKAVECAQILTKMGERDPKPDPSVYDVVVRGLCEAGAFDMSTNILEQMMRYCVGVPPTLKEFVTEAYTSAGHNQEIQRVFDENRWRNMSRPPHVQRQPRMPWGSQMAREQQSSLPARAPSGQPQMARQQPFGRQQMEGQMVSGSPQAPSTQPLGSHNTAGQQPSWSSQIGQQPSGPHQIAGQQQLWSSPTGQQPSWSFQRGGQQSSWSSQRGEQQPLASHSTAGQQSSGPQKMAGQQSSWHAQFGGQQPPLSSQRGNSSH</sequence>
<keyword evidence="1" id="KW-0677">Repeat</keyword>
<dbReference type="PANTHER" id="PTHR47937">
    <property type="entry name" value="PLASTID TRANSCRIPTIONALLY ACTIVE CHROMOSOME 2-LIKE PROTEIN"/>
    <property type="match status" value="1"/>
</dbReference>
<comment type="caution">
    <text evidence="5">The sequence shown here is derived from an EMBL/GenBank/DDBJ whole genome shotgun (WGS) entry which is preliminary data.</text>
</comment>
<gene>
    <name evidence="5" type="ORF">GH714_005927</name>
</gene>
<protein>
    <recommendedName>
        <fullName evidence="4">Pentatricopeptide repeat-containing protein-mitochondrial domain-containing protein</fullName>
    </recommendedName>
</protein>
<keyword evidence="6" id="KW-1185">Reference proteome</keyword>
<evidence type="ECO:0000256" key="1">
    <source>
        <dbReference type="ARBA" id="ARBA00022737"/>
    </source>
</evidence>
<dbReference type="InterPro" id="IPR057027">
    <property type="entry name" value="TPR_mt"/>
</dbReference>
<dbReference type="Pfam" id="PF01535">
    <property type="entry name" value="PPR"/>
    <property type="match status" value="1"/>
</dbReference>
<accession>A0A6A6L198</accession>
<feature type="repeat" description="PPR" evidence="2">
    <location>
        <begin position="264"/>
        <end position="294"/>
    </location>
</feature>
<proteinExistence type="predicted"/>
<dbReference type="InterPro" id="IPR002885">
    <property type="entry name" value="PPR_rpt"/>
</dbReference>
<evidence type="ECO:0000256" key="3">
    <source>
        <dbReference type="SAM" id="MobiDB-lite"/>
    </source>
</evidence>
<dbReference type="EMBL" id="JAAGAX010000013">
    <property type="protein sequence ID" value="KAF2293953.1"/>
    <property type="molecule type" value="Genomic_DNA"/>
</dbReference>
<feature type="repeat" description="PPR" evidence="2">
    <location>
        <begin position="518"/>
        <end position="552"/>
    </location>
</feature>
<dbReference type="Gene3D" id="1.25.40.10">
    <property type="entry name" value="Tetratricopeptide repeat domain"/>
    <property type="match status" value="4"/>
</dbReference>
<dbReference type="FunFam" id="1.25.40.10:FF:000922">
    <property type="entry name" value="Pentatricopeptide repeat-containing protein"/>
    <property type="match status" value="1"/>
</dbReference>
<dbReference type="InterPro" id="IPR052308">
    <property type="entry name" value="PPR_domain-containing"/>
</dbReference>
<feature type="compositionally biased region" description="Low complexity" evidence="3">
    <location>
        <begin position="692"/>
        <end position="712"/>
    </location>
</feature>
<dbReference type="SUPFAM" id="SSF81901">
    <property type="entry name" value="HCP-like"/>
    <property type="match status" value="1"/>
</dbReference>
<dbReference type="SUPFAM" id="SSF48452">
    <property type="entry name" value="TPR-like"/>
    <property type="match status" value="1"/>
</dbReference>
<feature type="domain" description="Pentatricopeptide repeat-containing protein-mitochondrial" evidence="4">
    <location>
        <begin position="194"/>
        <end position="290"/>
    </location>
</feature>
<feature type="region of interest" description="Disordered" evidence="3">
    <location>
        <begin position="585"/>
        <end position="757"/>
    </location>
</feature>
<evidence type="ECO:0000256" key="2">
    <source>
        <dbReference type="PROSITE-ProRule" id="PRU00708"/>
    </source>
</evidence>
<evidence type="ECO:0000313" key="6">
    <source>
        <dbReference type="Proteomes" id="UP000467840"/>
    </source>
</evidence>
<feature type="compositionally biased region" description="Polar residues" evidence="3">
    <location>
        <begin position="713"/>
        <end position="757"/>
    </location>
</feature>
<feature type="compositionally biased region" description="Polar residues" evidence="3">
    <location>
        <begin position="638"/>
        <end position="691"/>
    </location>
</feature>
<dbReference type="GO" id="GO:0009793">
    <property type="term" value="P:embryo development ending in seed dormancy"/>
    <property type="evidence" value="ECO:0007669"/>
    <property type="project" value="UniProtKB-ARBA"/>
</dbReference>
<feature type="repeat" description="PPR" evidence="2">
    <location>
        <begin position="413"/>
        <end position="447"/>
    </location>
</feature>
<organism evidence="5 6">
    <name type="scientific">Hevea brasiliensis</name>
    <name type="common">Para rubber tree</name>
    <name type="synonym">Siphonia brasiliensis</name>
    <dbReference type="NCBI Taxonomy" id="3981"/>
    <lineage>
        <taxon>Eukaryota</taxon>
        <taxon>Viridiplantae</taxon>
        <taxon>Streptophyta</taxon>
        <taxon>Embryophyta</taxon>
        <taxon>Tracheophyta</taxon>
        <taxon>Spermatophyta</taxon>
        <taxon>Magnoliopsida</taxon>
        <taxon>eudicotyledons</taxon>
        <taxon>Gunneridae</taxon>
        <taxon>Pentapetalae</taxon>
        <taxon>rosids</taxon>
        <taxon>fabids</taxon>
        <taxon>Malpighiales</taxon>
        <taxon>Euphorbiaceae</taxon>
        <taxon>Crotonoideae</taxon>
        <taxon>Micrandreae</taxon>
        <taxon>Hevea</taxon>
    </lineage>
</organism>
<dbReference type="PROSITE" id="PS51375">
    <property type="entry name" value="PPR"/>
    <property type="match status" value="6"/>
</dbReference>
<reference evidence="5 6" key="1">
    <citation type="journal article" date="2020" name="Mol. Plant">
        <title>The Chromosome-Based Rubber Tree Genome Provides New Insights into Spurge Genome Evolution and Rubber Biosynthesis.</title>
        <authorList>
            <person name="Liu J."/>
            <person name="Shi C."/>
            <person name="Shi C.C."/>
            <person name="Li W."/>
            <person name="Zhang Q.J."/>
            <person name="Zhang Y."/>
            <person name="Li K."/>
            <person name="Lu H.F."/>
            <person name="Shi C."/>
            <person name="Zhu S.T."/>
            <person name="Xiao Z.Y."/>
            <person name="Nan H."/>
            <person name="Yue Y."/>
            <person name="Zhu X.G."/>
            <person name="Wu Y."/>
            <person name="Hong X.N."/>
            <person name="Fan G.Y."/>
            <person name="Tong Y."/>
            <person name="Zhang D."/>
            <person name="Mao C.L."/>
            <person name="Liu Y.L."/>
            <person name="Hao S.J."/>
            <person name="Liu W.Q."/>
            <person name="Lv M.Q."/>
            <person name="Zhang H.B."/>
            <person name="Liu Y."/>
            <person name="Hu-Tang G.R."/>
            <person name="Wang J.P."/>
            <person name="Wang J.H."/>
            <person name="Sun Y.H."/>
            <person name="Ni S.B."/>
            <person name="Chen W.B."/>
            <person name="Zhang X.C."/>
            <person name="Jiao Y.N."/>
            <person name="Eichler E.E."/>
            <person name="Li G.H."/>
            <person name="Liu X."/>
            <person name="Gao L.Z."/>
        </authorList>
    </citation>
    <scope>NUCLEOTIDE SEQUENCE [LARGE SCALE GENOMIC DNA]</scope>
    <source>
        <strain evidence="6">cv. GT1</strain>
        <tissue evidence="5">Leaf</tissue>
    </source>
</reference>
<dbReference type="Pfam" id="PF23276">
    <property type="entry name" value="TPR_24"/>
    <property type="match status" value="1"/>
</dbReference>
<feature type="repeat" description="PPR" evidence="2">
    <location>
        <begin position="193"/>
        <end position="228"/>
    </location>
</feature>
<evidence type="ECO:0000259" key="4">
    <source>
        <dbReference type="Pfam" id="PF23276"/>
    </source>
</evidence>
<dbReference type="InterPro" id="IPR011990">
    <property type="entry name" value="TPR-like_helical_dom_sf"/>
</dbReference>
<dbReference type="PANTHER" id="PTHR47937:SF2">
    <property type="entry name" value="PENTATRICOPEPTIDE (PPR) REPEAT-CONTAINING PROTEIN, PF01535'-RELATED"/>
    <property type="match status" value="1"/>
</dbReference>
<feature type="repeat" description="PPR" evidence="2">
    <location>
        <begin position="229"/>
        <end position="263"/>
    </location>
</feature>
<dbReference type="NCBIfam" id="TIGR00756">
    <property type="entry name" value="PPR"/>
    <property type="match status" value="4"/>
</dbReference>
<evidence type="ECO:0000313" key="5">
    <source>
        <dbReference type="EMBL" id="KAF2293953.1"/>
    </source>
</evidence>
<dbReference type="AlphaFoldDB" id="A0A6A6L198"/>
<feature type="repeat" description="PPR" evidence="2">
    <location>
        <begin position="448"/>
        <end position="482"/>
    </location>
</feature>
<feature type="region of interest" description="Disordered" evidence="3">
    <location>
        <begin position="75"/>
        <end position="118"/>
    </location>
</feature>